<sequence length="166" mass="18468">MRLVLDLLLALTALVASTNADSASSVKHQTSRGLIQSSEARHTGRLLRTEAKNDETIDSSDEERAGFADLFKKASTGFKNKTLELFLKRQAAYSYNGAVTKAVAKENIDLDRLHTLLKLTDNKNRWDAKVGNKPGLKLWQKFDEASRQANPTWKSKLPRDPASISL</sequence>
<evidence type="ECO:0000256" key="4">
    <source>
        <dbReference type="ARBA" id="ARBA00022729"/>
    </source>
</evidence>
<dbReference type="InterPro" id="IPR031825">
    <property type="entry name" value="RXLR"/>
</dbReference>
<evidence type="ECO:0000256" key="3">
    <source>
        <dbReference type="ARBA" id="ARBA00022525"/>
    </source>
</evidence>
<comment type="caution">
    <text evidence="6">The sequence shown here is derived from an EMBL/GenBank/DDBJ whole genome shotgun (WGS) entry which is preliminary data.</text>
</comment>
<protein>
    <recommendedName>
        <fullName evidence="5">RxLR effector protein</fullName>
    </recommendedName>
</protein>
<evidence type="ECO:0000313" key="6">
    <source>
        <dbReference type="EMBL" id="KAG7390730.1"/>
    </source>
</evidence>
<dbReference type="AlphaFoldDB" id="A0A8T1WEV8"/>
<evidence type="ECO:0000256" key="1">
    <source>
        <dbReference type="ARBA" id="ARBA00004613"/>
    </source>
</evidence>
<feature type="chain" id="PRO_5044967953" description="RxLR effector protein" evidence="5">
    <location>
        <begin position="21"/>
        <end position="166"/>
    </location>
</feature>
<dbReference type="Pfam" id="PF16810">
    <property type="entry name" value="RXLR"/>
    <property type="match status" value="1"/>
</dbReference>
<gene>
    <name evidence="6" type="ORF">PHYPSEUDO_006849</name>
</gene>
<dbReference type="EMBL" id="JAGDFM010000028">
    <property type="protein sequence ID" value="KAG7390730.1"/>
    <property type="molecule type" value="Genomic_DNA"/>
</dbReference>
<comment type="similarity">
    <text evidence="2 5">Belongs to the RxLR effector family.</text>
</comment>
<comment type="function">
    <text evidence="5">Effector that suppresses plant defense responses during pathogen infection.</text>
</comment>
<accession>A0A8T1WEV8</accession>
<organism evidence="6 7">
    <name type="scientific">Phytophthora pseudosyringae</name>
    <dbReference type="NCBI Taxonomy" id="221518"/>
    <lineage>
        <taxon>Eukaryota</taxon>
        <taxon>Sar</taxon>
        <taxon>Stramenopiles</taxon>
        <taxon>Oomycota</taxon>
        <taxon>Peronosporomycetes</taxon>
        <taxon>Peronosporales</taxon>
        <taxon>Peronosporaceae</taxon>
        <taxon>Phytophthora</taxon>
    </lineage>
</organism>
<name>A0A8T1WEV8_9STRA</name>
<feature type="signal peptide" evidence="5">
    <location>
        <begin position="1"/>
        <end position="20"/>
    </location>
</feature>
<evidence type="ECO:0000256" key="5">
    <source>
        <dbReference type="RuleBase" id="RU367124"/>
    </source>
</evidence>
<comment type="subcellular location">
    <subcellularLocation>
        <location evidence="1 5">Secreted</location>
    </subcellularLocation>
</comment>
<reference evidence="6" key="1">
    <citation type="submission" date="2021-02" db="EMBL/GenBank/DDBJ databases">
        <authorList>
            <person name="Palmer J.M."/>
        </authorList>
    </citation>
    <scope>NUCLEOTIDE SEQUENCE</scope>
    <source>
        <strain evidence="6">SCRP734</strain>
    </source>
</reference>
<keyword evidence="4 5" id="KW-0732">Signal</keyword>
<comment type="domain">
    <text evidence="5">The RxLR-dEER motif acts to carry the protein into the host cell cytoplasm through binding to cell surface phosphatidylinositol-3-phosphate.</text>
</comment>
<keyword evidence="7" id="KW-1185">Reference proteome</keyword>
<dbReference type="Proteomes" id="UP000694044">
    <property type="component" value="Unassembled WGS sequence"/>
</dbReference>
<keyword evidence="3 5" id="KW-0964">Secreted</keyword>
<evidence type="ECO:0000313" key="7">
    <source>
        <dbReference type="Proteomes" id="UP000694044"/>
    </source>
</evidence>
<proteinExistence type="inferred from homology"/>
<evidence type="ECO:0000256" key="2">
    <source>
        <dbReference type="ARBA" id="ARBA00010400"/>
    </source>
</evidence>